<gene>
    <name evidence="1" type="ORF">SAMN04488102_10346</name>
</gene>
<sequence>MELFNIFKGKQQNRRTDTRELEGMKRSEQRDVVPVKKMLKNSSPNEAGLYPHEVLLLSYAPTYYIDQKSYPTFWWSRYGVKNIDKLLKSLKKQGFLKVGSIESAISNETTENLEEVLYAKDLKVFGGKSDHVQRLMEELSAAQLDSLFPRRTYELTDLGKKVLAANGHIPYIHHHSILHLDIWSLDEKVKDNPGYAYRDIIWEYMNKKSLKYYKHSEFGKYRNCRFKMAEFLEEEGKDDSAFIYLAEVIRIDLSGVSNGFSMDYLETYAAAYFPYTKSRATVASHITEKIKAYQLKNALTDDALRTKLITPMNRLQLPFSIFTTEEAADIVVKEIRGEREGLKRLYHKAQERFDNDYGLA</sequence>
<name>A0A1I1GEG5_9LACT</name>
<reference evidence="2" key="1">
    <citation type="submission" date="2016-10" db="EMBL/GenBank/DDBJ databases">
        <authorList>
            <person name="Varghese N."/>
            <person name="Submissions S."/>
        </authorList>
    </citation>
    <scope>NUCLEOTIDE SEQUENCE [LARGE SCALE GENOMIC DNA]</scope>
    <source>
        <strain evidence="2">DSM 23664</strain>
    </source>
</reference>
<accession>A0A1I1GEG5</accession>
<dbReference type="EMBL" id="FOLT01000003">
    <property type="protein sequence ID" value="SFC10167.1"/>
    <property type="molecule type" value="Genomic_DNA"/>
</dbReference>
<dbReference type="Proteomes" id="UP000199612">
    <property type="component" value="Unassembled WGS sequence"/>
</dbReference>
<protein>
    <submittedName>
        <fullName evidence="1">Uncharacterized protein</fullName>
    </submittedName>
</protein>
<evidence type="ECO:0000313" key="2">
    <source>
        <dbReference type="Proteomes" id="UP000199612"/>
    </source>
</evidence>
<organism evidence="1 2">
    <name type="scientific">Alkalibacterium subtropicum</name>
    <dbReference type="NCBI Taxonomy" id="753702"/>
    <lineage>
        <taxon>Bacteria</taxon>
        <taxon>Bacillati</taxon>
        <taxon>Bacillota</taxon>
        <taxon>Bacilli</taxon>
        <taxon>Lactobacillales</taxon>
        <taxon>Carnobacteriaceae</taxon>
        <taxon>Alkalibacterium</taxon>
    </lineage>
</organism>
<keyword evidence="2" id="KW-1185">Reference proteome</keyword>
<dbReference type="OrthoDB" id="2873014at2"/>
<dbReference type="AlphaFoldDB" id="A0A1I1GEG5"/>
<evidence type="ECO:0000313" key="1">
    <source>
        <dbReference type="EMBL" id="SFC10167.1"/>
    </source>
</evidence>
<proteinExistence type="predicted"/>
<dbReference type="RefSeq" id="WP_091528810.1">
    <property type="nucleotide sequence ID" value="NZ_FOLT01000003.1"/>
</dbReference>